<feature type="region of interest" description="Disordered" evidence="1">
    <location>
        <begin position="453"/>
        <end position="497"/>
    </location>
</feature>
<dbReference type="AlphaFoldDB" id="A0A1Y1UQ53"/>
<feature type="region of interest" description="Disordered" evidence="1">
    <location>
        <begin position="349"/>
        <end position="368"/>
    </location>
</feature>
<evidence type="ECO:0000256" key="1">
    <source>
        <dbReference type="SAM" id="MobiDB-lite"/>
    </source>
</evidence>
<gene>
    <name evidence="2" type="ORF">BD324DRAFT_607253</name>
</gene>
<name>A0A1Y1UQ53_9TREE</name>
<proteinExistence type="predicted"/>
<dbReference type="InParanoid" id="A0A1Y1UQ53"/>
<comment type="caution">
    <text evidence="2">The sequence shown here is derived from an EMBL/GenBank/DDBJ whole genome shotgun (WGS) entry which is preliminary data.</text>
</comment>
<dbReference type="OrthoDB" id="2564927at2759"/>
<dbReference type="GeneID" id="33555866"/>
<feature type="compositionally biased region" description="Polar residues" evidence="1">
    <location>
        <begin position="464"/>
        <end position="479"/>
    </location>
</feature>
<feature type="compositionally biased region" description="Basic and acidic residues" evidence="1">
    <location>
        <begin position="667"/>
        <end position="678"/>
    </location>
</feature>
<feature type="compositionally biased region" description="Low complexity" evidence="1">
    <location>
        <begin position="693"/>
        <end position="703"/>
    </location>
</feature>
<dbReference type="EMBL" id="NBSH01000002">
    <property type="protein sequence ID" value="ORX40190.1"/>
    <property type="molecule type" value="Genomic_DNA"/>
</dbReference>
<feature type="compositionally biased region" description="Polar residues" evidence="1">
    <location>
        <begin position="657"/>
        <end position="666"/>
    </location>
</feature>
<dbReference type="Proteomes" id="UP000193218">
    <property type="component" value="Unassembled WGS sequence"/>
</dbReference>
<feature type="compositionally biased region" description="Polar residues" evidence="1">
    <location>
        <begin position="539"/>
        <end position="548"/>
    </location>
</feature>
<feature type="region of interest" description="Disordered" evidence="1">
    <location>
        <begin position="521"/>
        <end position="561"/>
    </location>
</feature>
<sequence length="858" mass="93760">MSRTLPLQPFGYSPGPMDPLAMVHNRYPPLDSSSESSNSPDSLYSAESPTVPSVSALHLRLGNQAIDYEDEVEERDEEDYEQLLRESEQPGFDFASPADTEWSDNRGCSPSPKGSPTRKLSIISNSSPRGSISGPRESLLKTALMQQRRSSTPSVLDFQDMRRRSSTRSLTPSSMPRRRSSAVSTNSSVLDPMEEARMRNIAAISQLSRRFSEVVEVTQGADVYGDTFHARDRLQSQWSASSISSMTDSEIMTESYAPTPDMPPVQGLISNYPLASVAIVNHNEPPSTSQTSQSAFSEHLSPAIPPRMLHPEAARAAILTPPAPPQPATMWRERNRPMLQRNATAGEYQFPPRLPQAPVGTSRPKTLSRSVSAPFFGSADRDRPYAHALALHAAGAFPVARPEPIGATPLRASLRRDSIASIVSDVSAPESRRPSLKAYAGMNEQRRFSTDFQASNLERESRTPVPTTNISPRRISNTPLPVGWPVRRRKSSSIDLRRESLDRRASLAGSLPGQETLLGQRFPRKASTGNGQLAVVVSRKNSTGSSRKSSTDRRASLASSRKSSVVSVGEYGYLATEIQVETGIPPVPAIPLKLDGKRLGPSFTIAMPERNDTAWLMSTPPSDEVITPMARPKFNALNSFLGQSMITPEEQSIDPMETSSENTPKMDSQRKNILDRPRPIGHPEYMDHRALPRRSASSRLSSPQQDSPKAATASPSSRRFAETASPRAPVKSILKTGGVTRKPVPIINFDAEDAGLRADIYHQSKRRGAMEHFQNNNVYTLQPADIGAGDGNPMRKRSSSLTHIPPLVASPRPIFKRSGTGALGKRGDASSPTLSVDQGKQGPTRSNSSSHFGRLFKW</sequence>
<dbReference type="RefSeq" id="XP_021873975.1">
    <property type="nucleotide sequence ID" value="XM_022014058.1"/>
</dbReference>
<feature type="region of interest" description="Disordered" evidence="1">
    <location>
        <begin position="65"/>
        <end position="188"/>
    </location>
</feature>
<feature type="region of interest" description="Disordered" evidence="1">
    <location>
        <begin position="648"/>
        <end position="736"/>
    </location>
</feature>
<feature type="compositionally biased region" description="Low complexity" evidence="1">
    <location>
        <begin position="27"/>
        <end position="45"/>
    </location>
</feature>
<accession>A0A1Y1UQ53</accession>
<organism evidence="2 3">
    <name type="scientific">Kockovaella imperatae</name>
    <dbReference type="NCBI Taxonomy" id="4999"/>
    <lineage>
        <taxon>Eukaryota</taxon>
        <taxon>Fungi</taxon>
        <taxon>Dikarya</taxon>
        <taxon>Basidiomycota</taxon>
        <taxon>Agaricomycotina</taxon>
        <taxon>Tremellomycetes</taxon>
        <taxon>Tremellales</taxon>
        <taxon>Cuniculitremaceae</taxon>
        <taxon>Kockovaella</taxon>
    </lineage>
</organism>
<keyword evidence="3" id="KW-1185">Reference proteome</keyword>
<protein>
    <submittedName>
        <fullName evidence="2">Uncharacterized protein</fullName>
    </submittedName>
</protein>
<feature type="compositionally biased region" description="Polar residues" evidence="1">
    <location>
        <begin position="144"/>
        <end position="154"/>
    </location>
</feature>
<feature type="region of interest" description="Disordered" evidence="1">
    <location>
        <begin position="794"/>
        <end position="858"/>
    </location>
</feature>
<feature type="compositionally biased region" description="Polar residues" evidence="1">
    <location>
        <begin position="830"/>
        <end position="851"/>
    </location>
</feature>
<reference evidence="2 3" key="1">
    <citation type="submission" date="2017-03" db="EMBL/GenBank/DDBJ databases">
        <title>Widespread Adenine N6-methylation of Active Genes in Fungi.</title>
        <authorList>
            <consortium name="DOE Joint Genome Institute"/>
            <person name="Mondo S.J."/>
            <person name="Dannebaum R.O."/>
            <person name="Kuo R.C."/>
            <person name="Louie K.B."/>
            <person name="Bewick A.J."/>
            <person name="Labutti K."/>
            <person name="Haridas S."/>
            <person name="Kuo A."/>
            <person name="Salamov A."/>
            <person name="Ahrendt S.R."/>
            <person name="Lau R."/>
            <person name="Bowen B.P."/>
            <person name="Lipzen A."/>
            <person name="Sullivan W."/>
            <person name="Andreopoulos W.B."/>
            <person name="Clum A."/>
            <person name="Lindquist E."/>
            <person name="Daum C."/>
            <person name="Northen T.R."/>
            <person name="Ramamoorthy G."/>
            <person name="Schmitz R.J."/>
            <person name="Gryganskyi A."/>
            <person name="Culley D."/>
            <person name="Magnuson J."/>
            <person name="James T.Y."/>
            <person name="O'Malley M.A."/>
            <person name="Stajich J.E."/>
            <person name="Spatafora J.W."/>
            <person name="Visel A."/>
            <person name="Grigoriev I.V."/>
        </authorList>
    </citation>
    <scope>NUCLEOTIDE SEQUENCE [LARGE SCALE GENOMIC DNA]</scope>
    <source>
        <strain evidence="2 3">NRRL Y-17943</strain>
    </source>
</reference>
<evidence type="ECO:0000313" key="3">
    <source>
        <dbReference type="Proteomes" id="UP000193218"/>
    </source>
</evidence>
<feature type="compositionally biased region" description="Acidic residues" evidence="1">
    <location>
        <begin position="67"/>
        <end position="81"/>
    </location>
</feature>
<feature type="region of interest" description="Disordered" evidence="1">
    <location>
        <begin position="1"/>
        <end position="51"/>
    </location>
</feature>
<evidence type="ECO:0000313" key="2">
    <source>
        <dbReference type="EMBL" id="ORX40190.1"/>
    </source>
</evidence>
<dbReference type="STRING" id="4999.A0A1Y1UQ53"/>